<feature type="region of interest" description="Disordered" evidence="10">
    <location>
        <begin position="1057"/>
        <end position="1077"/>
    </location>
</feature>
<dbReference type="PANTHER" id="PTHR48022:SF15">
    <property type="entry name" value="ALPHA-GLUCOSIDE TRANSPORTER, PUTATIVE (AFU_ORTHOLOGUE AFUA_5G00500)-RELATED"/>
    <property type="match status" value="1"/>
</dbReference>
<gene>
    <name evidence="14" type="ORF">AAWM_06179</name>
</gene>
<evidence type="ECO:0000313" key="15">
    <source>
        <dbReference type="Proteomes" id="UP000286921"/>
    </source>
</evidence>
<feature type="domain" description="Zn(2)-C6 fungal-type" evidence="12">
    <location>
        <begin position="101"/>
        <end position="131"/>
    </location>
</feature>
<dbReference type="GO" id="GO:0016020">
    <property type="term" value="C:membrane"/>
    <property type="evidence" value="ECO:0007669"/>
    <property type="project" value="UniProtKB-SubCell"/>
</dbReference>
<evidence type="ECO:0000259" key="12">
    <source>
        <dbReference type="PROSITE" id="PS50048"/>
    </source>
</evidence>
<feature type="transmembrane region" description="Helical" evidence="11">
    <location>
        <begin position="979"/>
        <end position="1002"/>
    </location>
</feature>
<evidence type="ECO:0000256" key="11">
    <source>
        <dbReference type="SAM" id="Phobius"/>
    </source>
</evidence>
<protein>
    <submittedName>
        <fullName evidence="14">Maltose permease MAL31</fullName>
    </submittedName>
</protein>
<evidence type="ECO:0000259" key="13">
    <source>
        <dbReference type="PROSITE" id="PS50850"/>
    </source>
</evidence>
<keyword evidence="7 11" id="KW-0472">Membrane</keyword>
<dbReference type="SUPFAM" id="SSF103473">
    <property type="entry name" value="MFS general substrate transporter"/>
    <property type="match status" value="1"/>
</dbReference>
<evidence type="ECO:0000313" key="14">
    <source>
        <dbReference type="EMBL" id="GCB23294.1"/>
    </source>
</evidence>
<feature type="transmembrane region" description="Helical" evidence="11">
    <location>
        <begin position="665"/>
        <end position="682"/>
    </location>
</feature>
<dbReference type="SMART" id="SM00066">
    <property type="entry name" value="GAL4"/>
    <property type="match status" value="1"/>
</dbReference>
<evidence type="ECO:0000256" key="5">
    <source>
        <dbReference type="ARBA" id="ARBA00023015"/>
    </source>
</evidence>
<evidence type="ECO:0000256" key="3">
    <source>
        <dbReference type="ARBA" id="ARBA00022692"/>
    </source>
</evidence>
<feature type="transmembrane region" description="Helical" evidence="11">
    <location>
        <begin position="688"/>
        <end position="705"/>
    </location>
</feature>
<feature type="transmembrane region" description="Helical" evidence="11">
    <location>
        <begin position="584"/>
        <end position="611"/>
    </location>
</feature>
<keyword evidence="5" id="KW-0805">Transcription regulation</keyword>
<keyword evidence="3 11" id="KW-0812">Transmembrane</keyword>
<comment type="similarity">
    <text evidence="2">Belongs to the major facilitator superfamily. Sugar transporter (TC 2.A.1.1) family.</text>
</comment>
<evidence type="ECO:0000256" key="8">
    <source>
        <dbReference type="ARBA" id="ARBA00023163"/>
    </source>
</evidence>
<evidence type="ECO:0000256" key="2">
    <source>
        <dbReference type="ARBA" id="ARBA00010992"/>
    </source>
</evidence>
<comment type="caution">
    <text evidence="14">The sequence shown here is derived from an EMBL/GenBank/DDBJ whole genome shotgun (WGS) entry which is preliminary data.</text>
</comment>
<dbReference type="GO" id="GO:0000981">
    <property type="term" value="F:DNA-binding transcription factor activity, RNA polymerase II-specific"/>
    <property type="evidence" value="ECO:0007669"/>
    <property type="project" value="InterPro"/>
</dbReference>
<dbReference type="InterPro" id="IPR005828">
    <property type="entry name" value="MFS_sugar_transport-like"/>
</dbReference>
<dbReference type="GO" id="GO:0008270">
    <property type="term" value="F:zinc ion binding"/>
    <property type="evidence" value="ECO:0007669"/>
    <property type="project" value="InterPro"/>
</dbReference>
<dbReference type="PROSITE" id="PS50850">
    <property type="entry name" value="MFS"/>
    <property type="match status" value="1"/>
</dbReference>
<keyword evidence="9" id="KW-0539">Nucleus</keyword>
<evidence type="ECO:0000256" key="10">
    <source>
        <dbReference type="SAM" id="MobiDB-lite"/>
    </source>
</evidence>
<dbReference type="GO" id="GO:0005351">
    <property type="term" value="F:carbohydrate:proton symporter activity"/>
    <property type="evidence" value="ECO:0007669"/>
    <property type="project" value="TreeGrafter"/>
</dbReference>
<dbReference type="PANTHER" id="PTHR48022">
    <property type="entry name" value="PLASTIDIC GLUCOSE TRANSPORTER 4"/>
    <property type="match status" value="1"/>
</dbReference>
<dbReference type="Gene3D" id="1.20.1250.20">
    <property type="entry name" value="MFS general substrate transporter like domains"/>
    <property type="match status" value="1"/>
</dbReference>
<dbReference type="InterPro" id="IPR005829">
    <property type="entry name" value="Sugar_transporter_CS"/>
</dbReference>
<dbReference type="PROSITE" id="PS00216">
    <property type="entry name" value="SUGAR_TRANSPORT_1"/>
    <property type="match status" value="1"/>
</dbReference>
<feature type="transmembrane region" description="Helical" evidence="11">
    <location>
        <begin position="914"/>
        <end position="932"/>
    </location>
</feature>
<organism evidence="14 15">
    <name type="scientific">Aspergillus awamori</name>
    <name type="common">Black koji mold</name>
    <dbReference type="NCBI Taxonomy" id="105351"/>
    <lineage>
        <taxon>Eukaryota</taxon>
        <taxon>Fungi</taxon>
        <taxon>Dikarya</taxon>
        <taxon>Ascomycota</taxon>
        <taxon>Pezizomycotina</taxon>
        <taxon>Eurotiomycetes</taxon>
        <taxon>Eurotiomycetidae</taxon>
        <taxon>Eurotiales</taxon>
        <taxon>Aspergillaceae</taxon>
        <taxon>Aspergillus</taxon>
    </lineage>
</organism>
<keyword evidence="15" id="KW-1185">Reference proteome</keyword>
<evidence type="ECO:0000256" key="6">
    <source>
        <dbReference type="ARBA" id="ARBA00023125"/>
    </source>
</evidence>
<dbReference type="STRING" id="105351.A0A401KVG9"/>
<feature type="transmembrane region" description="Helical" evidence="11">
    <location>
        <begin position="944"/>
        <end position="967"/>
    </location>
</feature>
<sequence length="1077" mass="119827">MSRFHDSPIVYFIGLPYPLNPKERGTHLAVTPQQLESRGASPLFRESKCGDVPGTWGLNNTAHFSSSAIPFEPPLRSTLLSATYLPMDNAHPSKRRRTTLACDACRARRTKCDSRRPACQYCQTQNMVCVYQEPPPAQPSRVEAELSAMNKRLDQLFSLLVPVAPISPDPRAAGLSDEYDASTEAGASPFDLPSKLLGNSSVMDVLGLDTDFAKSLIRGERTAQADESSEGGRPHLLIVHHRHAVSALAAFSARVHIWYPILASDFSSEYFRVLSGPLQPCSESCLSLLVAAIGHSVAEDMTVSSVPYFETALASLPIIIRECSIRSVQCLMLISFGLEGHDTNTGEMTRRVYWGVLLLENEIAGQLDLARSDIWCLDECVPLPLCQQTWEFTPEMASKALATSSPPHDAPLLNASEDATRSYFLAEVAMRRMLHRCNTAVQATSTGKYVYAPYIAVELERQLEEWYCHLLNISRFDKGDVCQPLEIANVPACPLSNFLRVQYYCCKLSIYWPAVYQAMQDEGSAGLLRDDCQKFFDSYILLTPSIVAAFQDCLVNRWTLFVRIDYTIINHDKKWRMLRLQWRFALWALWISCGVIMQGFDIVAGGQLAALPAFQKQFGVLQPSGDYVIPALYLSAWSSIAPACEIAATFFVVPSLEKYGRKPGILVANIISVAGVLLQQLATDWRTHLAGIAIGIMFTISPLWIGETCRPELRGFFLCFFNTSIVFGQFAIVIMANIGSHIAGKWQWWLPVVSMYFFPLILTAGWYFFPESPYWLIRCGNSSRAQKELKKIYGFKDNNFYAIEIRRMEEEIRIAADIQRTTHAAKYTFLGIDLSAEVECFKGKNRKRTFTAIFAASGQQMIGATFVIGYATYFLDLIHVKEYFTASVILYIVMLLSSMSAFPLTETLGRRTLIVWPQFALCLMLLVIGILGCVKDQTKASWGIVVFIYLWAIAFQVSIGATGFVLASEIATMRLRGATQGLVTIANAVWGLIMQLTIPYMINPDAGNLGGKVGFIFLGTGLLAAVGIDGKGISFERLDELYALNVSPRHFKEQVGSVDIESNRADDDQKATSSHVE</sequence>
<feature type="transmembrane region" description="Helical" evidence="11">
    <location>
        <begin position="850"/>
        <end position="871"/>
    </location>
</feature>
<dbReference type="PROSITE" id="PS00463">
    <property type="entry name" value="ZN2_CY6_FUNGAL_1"/>
    <property type="match status" value="1"/>
</dbReference>
<accession>A0A401KVG9</accession>
<dbReference type="Proteomes" id="UP000286921">
    <property type="component" value="Unassembled WGS sequence"/>
</dbReference>
<dbReference type="InterPro" id="IPR020846">
    <property type="entry name" value="MFS_dom"/>
</dbReference>
<feature type="domain" description="Major facilitator superfamily (MFS) profile" evidence="13">
    <location>
        <begin position="587"/>
        <end position="1039"/>
    </location>
</feature>
<dbReference type="GO" id="GO:0003677">
    <property type="term" value="F:DNA binding"/>
    <property type="evidence" value="ECO:0007669"/>
    <property type="project" value="UniProtKB-KW"/>
</dbReference>
<feature type="transmembrane region" description="Helical" evidence="11">
    <location>
        <begin position="631"/>
        <end position="653"/>
    </location>
</feature>
<dbReference type="Gene3D" id="4.10.240.10">
    <property type="entry name" value="Zn(2)-C6 fungal-type DNA-binding domain"/>
    <property type="match status" value="1"/>
</dbReference>
<keyword evidence="6" id="KW-0238">DNA-binding</keyword>
<dbReference type="InterPro" id="IPR001138">
    <property type="entry name" value="Zn2Cys6_DnaBD"/>
</dbReference>
<proteinExistence type="inferred from homology"/>
<feature type="transmembrane region" description="Helical" evidence="11">
    <location>
        <begin position="717"/>
        <end position="736"/>
    </location>
</feature>
<reference evidence="14 15" key="1">
    <citation type="submission" date="2016-09" db="EMBL/GenBank/DDBJ databases">
        <title>Aspergillus awamori IFM 58123T.</title>
        <authorList>
            <person name="Kusuya Y."/>
            <person name="Shimizu M."/>
            <person name="Takahashi H."/>
            <person name="Yaguchi T."/>
        </authorList>
    </citation>
    <scope>NUCLEOTIDE SEQUENCE [LARGE SCALE GENOMIC DNA]</scope>
    <source>
        <strain evidence="14 15">IFM 58123</strain>
    </source>
</reference>
<feature type="transmembrane region" description="Helical" evidence="11">
    <location>
        <begin position="883"/>
        <end position="902"/>
    </location>
</feature>
<name>A0A401KVG9_ASPAW</name>
<feature type="transmembrane region" description="Helical" evidence="11">
    <location>
        <begin position="1008"/>
        <end position="1028"/>
    </location>
</feature>
<dbReference type="PROSITE" id="PS50048">
    <property type="entry name" value="ZN2_CY6_FUNGAL_2"/>
    <property type="match status" value="1"/>
</dbReference>
<evidence type="ECO:0000256" key="7">
    <source>
        <dbReference type="ARBA" id="ARBA00023136"/>
    </source>
</evidence>
<dbReference type="EMBL" id="BDHI01000014">
    <property type="protein sequence ID" value="GCB23294.1"/>
    <property type="molecule type" value="Genomic_DNA"/>
</dbReference>
<evidence type="ECO:0000256" key="1">
    <source>
        <dbReference type="ARBA" id="ARBA00004141"/>
    </source>
</evidence>
<dbReference type="InterPro" id="IPR050360">
    <property type="entry name" value="MFS_Sugar_Transporters"/>
</dbReference>
<comment type="subcellular location">
    <subcellularLocation>
        <location evidence="1">Membrane</location>
        <topology evidence="1">Multi-pass membrane protein</topology>
    </subcellularLocation>
</comment>
<evidence type="ECO:0000256" key="4">
    <source>
        <dbReference type="ARBA" id="ARBA00022989"/>
    </source>
</evidence>
<keyword evidence="4 11" id="KW-1133">Transmembrane helix</keyword>
<dbReference type="SUPFAM" id="SSF57701">
    <property type="entry name" value="Zn2/Cys6 DNA-binding domain"/>
    <property type="match status" value="1"/>
</dbReference>
<feature type="compositionally biased region" description="Basic and acidic residues" evidence="10">
    <location>
        <begin position="1061"/>
        <end position="1077"/>
    </location>
</feature>
<dbReference type="CDD" id="cd12148">
    <property type="entry name" value="fungal_TF_MHR"/>
    <property type="match status" value="1"/>
</dbReference>
<feature type="transmembrane region" description="Helical" evidence="11">
    <location>
        <begin position="748"/>
        <end position="769"/>
    </location>
</feature>
<dbReference type="Pfam" id="PF00172">
    <property type="entry name" value="Zn_clus"/>
    <property type="match status" value="1"/>
</dbReference>
<dbReference type="AlphaFoldDB" id="A0A401KVG9"/>
<evidence type="ECO:0000256" key="9">
    <source>
        <dbReference type="ARBA" id="ARBA00023242"/>
    </source>
</evidence>
<dbReference type="InterPro" id="IPR036259">
    <property type="entry name" value="MFS_trans_sf"/>
</dbReference>
<dbReference type="Pfam" id="PF00083">
    <property type="entry name" value="Sugar_tr"/>
    <property type="match status" value="1"/>
</dbReference>
<dbReference type="CDD" id="cd00067">
    <property type="entry name" value="GAL4"/>
    <property type="match status" value="1"/>
</dbReference>
<dbReference type="InterPro" id="IPR036864">
    <property type="entry name" value="Zn2-C6_fun-type_DNA-bd_sf"/>
</dbReference>
<keyword evidence="8" id="KW-0804">Transcription</keyword>